<dbReference type="Proteomes" id="UP000321304">
    <property type="component" value="Unassembled WGS sequence"/>
</dbReference>
<dbReference type="STRING" id="1755647.AS156_06500"/>
<protein>
    <submittedName>
        <fullName evidence="1">Uncharacterized protein</fullName>
    </submittedName>
</protein>
<keyword evidence="2" id="KW-1185">Reference proteome</keyword>
<proteinExistence type="predicted"/>
<name>A0A560LCT2_9BRAD</name>
<evidence type="ECO:0000313" key="2">
    <source>
        <dbReference type="Proteomes" id="UP000321304"/>
    </source>
</evidence>
<comment type="caution">
    <text evidence="1">The sequence shown here is derived from an EMBL/GenBank/DDBJ whole genome shotgun (WGS) entry which is preliminary data.</text>
</comment>
<dbReference type="EMBL" id="VITY01000011">
    <property type="protein sequence ID" value="TWB93165.1"/>
    <property type="molecule type" value="Genomic_DNA"/>
</dbReference>
<organism evidence="1 2">
    <name type="scientific">Bradyrhizobium macuxiense</name>
    <dbReference type="NCBI Taxonomy" id="1755647"/>
    <lineage>
        <taxon>Bacteria</taxon>
        <taxon>Pseudomonadati</taxon>
        <taxon>Pseudomonadota</taxon>
        <taxon>Alphaproteobacteria</taxon>
        <taxon>Hyphomicrobiales</taxon>
        <taxon>Nitrobacteraceae</taxon>
        <taxon>Bradyrhizobium</taxon>
    </lineage>
</organism>
<accession>A0A560LCT2</accession>
<dbReference type="AlphaFoldDB" id="A0A560LCT2"/>
<evidence type="ECO:0000313" key="1">
    <source>
        <dbReference type="EMBL" id="TWB93165.1"/>
    </source>
</evidence>
<sequence>MRQTRGWMQLQGMRVTKPRSLPASGPISLTYRQFLVKEETLEWKPSSSFVLPIYLSVTYELDGDPNHIADVYSGEADDFTCIRIINPTTSALERRCLTLRGLDPV</sequence>
<reference evidence="1 2" key="1">
    <citation type="submission" date="2019-06" db="EMBL/GenBank/DDBJ databases">
        <title>Genomic Encyclopedia of Type Strains, Phase IV (KMG-V): Genome sequencing to study the core and pangenomes of soil and plant-associated prokaryotes.</title>
        <authorList>
            <person name="Whitman W."/>
        </authorList>
    </citation>
    <scope>NUCLEOTIDE SEQUENCE [LARGE SCALE GENOMIC DNA]</scope>
    <source>
        <strain evidence="1 2">BR 10355</strain>
    </source>
</reference>
<gene>
    <name evidence="1" type="ORF">FBZ93_111204</name>
</gene>